<organism evidence="1 2">
    <name type="scientific">Flavobacterium okayamense</name>
    <dbReference type="NCBI Taxonomy" id="2830782"/>
    <lineage>
        <taxon>Bacteria</taxon>
        <taxon>Pseudomonadati</taxon>
        <taxon>Bacteroidota</taxon>
        <taxon>Flavobacteriia</taxon>
        <taxon>Flavobacteriales</taxon>
        <taxon>Flavobacteriaceae</taxon>
        <taxon>Flavobacterium</taxon>
    </lineage>
</organism>
<evidence type="ECO:0008006" key="3">
    <source>
        <dbReference type="Google" id="ProtNLM"/>
    </source>
</evidence>
<dbReference type="RefSeq" id="WP_221259170.1">
    <property type="nucleotide sequence ID" value="NZ_AP024749.1"/>
</dbReference>
<proteinExistence type="predicted"/>
<reference evidence="1 2" key="1">
    <citation type="submission" date="2021-06" db="EMBL/GenBank/DDBJ databases">
        <title>Whole genome sequences of Flavobacterium sp. KK2020170 and assembly.</title>
        <authorList>
            <person name="Kitahara K."/>
            <person name="Miyoshi S."/>
            <person name="Uesaka K."/>
        </authorList>
    </citation>
    <scope>NUCLEOTIDE SEQUENCE [LARGE SCALE GENOMIC DNA]</scope>
    <source>
        <strain evidence="1 2">KK2020170</strain>
    </source>
</reference>
<evidence type="ECO:0000313" key="2">
    <source>
        <dbReference type="Proteomes" id="UP000825258"/>
    </source>
</evidence>
<name>A0ABN6HTE8_9FLAO</name>
<gene>
    <name evidence="1" type="ORF">KK2020170_04240</name>
</gene>
<evidence type="ECO:0000313" key="1">
    <source>
        <dbReference type="EMBL" id="BCY27556.1"/>
    </source>
</evidence>
<dbReference type="EMBL" id="AP024749">
    <property type="protein sequence ID" value="BCY27556.1"/>
    <property type="molecule type" value="Genomic_DNA"/>
</dbReference>
<protein>
    <recommendedName>
        <fullName evidence="3">Cold shock protein, CspA family</fullName>
    </recommendedName>
</protein>
<dbReference type="Proteomes" id="UP000825258">
    <property type="component" value="Chromosome"/>
</dbReference>
<accession>A0ABN6HTE8</accession>
<sequence length="77" mass="8815">MSRANKGVYTGVIEKDENGNFFCGEYLLDYKYAMAKFNVGDEITIKSVIENPSDISYDAYPKKSRDFFLANDKPENK</sequence>
<keyword evidence="2" id="KW-1185">Reference proteome</keyword>